<reference evidence="2" key="1">
    <citation type="submission" date="2013-05" db="EMBL/GenBank/DDBJ databases">
        <authorList>
            <person name="Harkins D.M."/>
            <person name="Durkin A.S."/>
            <person name="Brinkac L.M."/>
            <person name="Haft D.H."/>
            <person name="Selengut J.D."/>
            <person name="Sanka R."/>
            <person name="DePew J."/>
            <person name="Purushe J."/>
            <person name="Hartskeerl R.A."/>
            <person name="Ahmed A."/>
            <person name="van der Linden H."/>
            <person name="Goris M.G.A."/>
            <person name="Vinetz J.M."/>
            <person name="Sutton G.G."/>
            <person name="Nierman W.C."/>
            <person name="Fouts D.E."/>
        </authorList>
    </citation>
    <scope>NUCLEOTIDE SEQUENCE [LARGE SCALE GENOMIC DNA]</scope>
    <source>
        <strain evidence="2">L 60</strain>
    </source>
</reference>
<evidence type="ECO:0000313" key="3">
    <source>
        <dbReference type="Proteomes" id="UP000018747"/>
    </source>
</evidence>
<keyword evidence="3" id="KW-1185">Reference proteome</keyword>
<dbReference type="EMBL" id="AHMT02000006">
    <property type="protein sequence ID" value="EQA64307.1"/>
    <property type="molecule type" value="Genomic_DNA"/>
</dbReference>
<evidence type="ECO:0000256" key="1">
    <source>
        <dbReference type="SAM" id="Phobius"/>
    </source>
</evidence>
<proteinExistence type="predicted"/>
<evidence type="ECO:0000313" key="2">
    <source>
        <dbReference type="EMBL" id="EQA64307.1"/>
    </source>
</evidence>
<organism evidence="2 3">
    <name type="scientific">Leptospira alexanderi serovar Manhao 3 str. L 60</name>
    <dbReference type="NCBI Taxonomy" id="1049759"/>
    <lineage>
        <taxon>Bacteria</taxon>
        <taxon>Pseudomonadati</taxon>
        <taxon>Spirochaetota</taxon>
        <taxon>Spirochaetia</taxon>
        <taxon>Leptospirales</taxon>
        <taxon>Leptospiraceae</taxon>
        <taxon>Leptospira</taxon>
    </lineage>
</organism>
<dbReference type="AlphaFoldDB" id="V6I3T4"/>
<feature type="transmembrane region" description="Helical" evidence="1">
    <location>
        <begin position="76"/>
        <end position="95"/>
    </location>
</feature>
<dbReference type="Proteomes" id="UP000018747">
    <property type="component" value="Unassembled WGS sequence"/>
</dbReference>
<name>V6I3T4_9LEPT</name>
<protein>
    <submittedName>
        <fullName evidence="2">Uncharacterized protein</fullName>
    </submittedName>
</protein>
<comment type="caution">
    <text evidence="2">The sequence shown here is derived from an EMBL/GenBank/DDBJ whole genome shotgun (WGS) entry which is preliminary data.</text>
</comment>
<keyword evidence="1" id="KW-0472">Membrane</keyword>
<sequence length="219" mass="23319">MEFRSEILKSISVFSVFFGKHMMEVEYFQSVLRGNFCVYFQKRSKGIFFRGGSFLRLKRFELSNAMGKMQIQQLQGLGALDVAGIIGGLLTFVPFPPAQALGVGLMVMSAVGTAGWEAFRGAYEGGSAGMLAGAVSGVVNSYLDYKTNGMVSVNLSYSYANGFGAGVNIGTDNSTKLGGSIGLNYNSKSGAWGATAGLKMGLGQKGKEGYSNWAEVSYM</sequence>
<keyword evidence="1" id="KW-1133">Transmembrane helix</keyword>
<accession>V6I3T4</accession>
<gene>
    <name evidence="2" type="ORF">LEP1GSC062_2019</name>
</gene>
<keyword evidence="1" id="KW-0812">Transmembrane</keyword>